<comment type="caution">
    <text evidence="1">The sequence shown here is derived from an EMBL/GenBank/DDBJ whole genome shotgun (WGS) entry which is preliminary data.</text>
</comment>
<evidence type="ECO:0000313" key="1">
    <source>
        <dbReference type="EMBL" id="EEG55065.1"/>
    </source>
</evidence>
<accession>C0D0S9</accession>
<dbReference type="EMBL" id="ACCJ01000184">
    <property type="protein sequence ID" value="EEG55065.1"/>
    <property type="molecule type" value="Genomic_DNA"/>
</dbReference>
<name>C0D0S9_9FIRM</name>
<reference evidence="1 2" key="2">
    <citation type="submission" date="2009-02" db="EMBL/GenBank/DDBJ databases">
        <title>Draft genome sequence of Clostridium asparagiforme (DSM 15981).</title>
        <authorList>
            <person name="Sudarsanam P."/>
            <person name="Ley R."/>
            <person name="Guruge J."/>
            <person name="Turnbaugh P.J."/>
            <person name="Mahowald M."/>
            <person name="Liep D."/>
            <person name="Gordon J."/>
        </authorList>
    </citation>
    <scope>NUCLEOTIDE SEQUENCE [LARGE SCALE GENOMIC DNA]</scope>
    <source>
        <strain evidence="1 2">DSM 15981</strain>
    </source>
</reference>
<sequence>MHLRSCTSSAGDFFFPHPKIPAASSNPQWVRGRGTGAEVTLERFGAA</sequence>
<organism evidence="1 2">
    <name type="scientific">[Clostridium] asparagiforme DSM 15981</name>
    <dbReference type="NCBI Taxonomy" id="518636"/>
    <lineage>
        <taxon>Bacteria</taxon>
        <taxon>Bacillati</taxon>
        <taxon>Bacillota</taxon>
        <taxon>Clostridia</taxon>
        <taxon>Lachnospirales</taxon>
        <taxon>Lachnospiraceae</taxon>
        <taxon>Enterocloster</taxon>
    </lineage>
</organism>
<keyword evidence="2" id="KW-1185">Reference proteome</keyword>
<reference evidence="1 2" key="1">
    <citation type="submission" date="2009-01" db="EMBL/GenBank/DDBJ databases">
        <authorList>
            <person name="Fulton L."/>
            <person name="Clifton S."/>
            <person name="Fulton B."/>
            <person name="Xu J."/>
            <person name="Minx P."/>
            <person name="Pepin K.H."/>
            <person name="Johnson M."/>
            <person name="Bhonagiri V."/>
            <person name="Nash W.E."/>
            <person name="Mardis E.R."/>
            <person name="Wilson R.K."/>
        </authorList>
    </citation>
    <scope>NUCLEOTIDE SEQUENCE [LARGE SCALE GENOMIC DNA]</scope>
    <source>
        <strain evidence="1 2">DSM 15981</strain>
    </source>
</reference>
<dbReference type="AlphaFoldDB" id="C0D0S9"/>
<dbReference type="HOGENOM" id="CLU_3166274_0_0_9"/>
<gene>
    <name evidence="1" type="ORF">CLOSTASPAR_02866</name>
</gene>
<proteinExistence type="predicted"/>
<dbReference type="Proteomes" id="UP000004756">
    <property type="component" value="Unassembled WGS sequence"/>
</dbReference>
<protein>
    <submittedName>
        <fullName evidence="1">Uncharacterized protein</fullName>
    </submittedName>
</protein>
<evidence type="ECO:0000313" key="2">
    <source>
        <dbReference type="Proteomes" id="UP000004756"/>
    </source>
</evidence>